<accession>A0A0R1KJ52</accession>
<keyword evidence="1" id="KW-0812">Transmembrane</keyword>
<organism evidence="2 3">
    <name type="scientific">Companilactobacillus bobalius DSM 19674</name>
    <dbReference type="NCBI Taxonomy" id="1423788"/>
    <lineage>
        <taxon>Bacteria</taxon>
        <taxon>Bacillati</taxon>
        <taxon>Bacillota</taxon>
        <taxon>Bacilli</taxon>
        <taxon>Lactobacillales</taxon>
        <taxon>Lactobacillaceae</taxon>
        <taxon>Companilactobacillus</taxon>
        <taxon>Companilactobacillus bobalius</taxon>
    </lineage>
</organism>
<dbReference type="RefSeq" id="WP_056952819.1">
    <property type="nucleotide sequence ID" value="NZ_AZDY01000037.1"/>
</dbReference>
<evidence type="ECO:0000256" key="1">
    <source>
        <dbReference type="SAM" id="Phobius"/>
    </source>
</evidence>
<evidence type="ECO:0000313" key="2">
    <source>
        <dbReference type="EMBL" id="KRK83339.1"/>
    </source>
</evidence>
<feature type="transmembrane region" description="Helical" evidence="1">
    <location>
        <begin position="36"/>
        <end position="55"/>
    </location>
</feature>
<name>A0A0R1KJ52_9LACO</name>
<gene>
    <name evidence="2" type="ORF">FC78_GL002150</name>
</gene>
<dbReference type="AlphaFoldDB" id="A0A0R1KJ52"/>
<keyword evidence="1" id="KW-0472">Membrane</keyword>
<dbReference type="PATRIC" id="fig|1423788.3.peg.2218"/>
<comment type="caution">
    <text evidence="2">The sequence shown here is derived from an EMBL/GenBank/DDBJ whole genome shotgun (WGS) entry which is preliminary data.</text>
</comment>
<dbReference type="EMBL" id="AZDY01000037">
    <property type="protein sequence ID" value="KRK83339.1"/>
    <property type="molecule type" value="Genomic_DNA"/>
</dbReference>
<feature type="transmembrane region" description="Helical" evidence="1">
    <location>
        <begin position="12"/>
        <end position="30"/>
    </location>
</feature>
<keyword evidence="1" id="KW-1133">Transmembrane helix</keyword>
<dbReference type="OrthoDB" id="2325021at2"/>
<protein>
    <submittedName>
        <fullName evidence="2">Uncharacterized protein</fullName>
    </submittedName>
</protein>
<dbReference type="Proteomes" id="UP000051515">
    <property type="component" value="Unassembled WGS sequence"/>
</dbReference>
<evidence type="ECO:0000313" key="3">
    <source>
        <dbReference type="Proteomes" id="UP000051515"/>
    </source>
</evidence>
<keyword evidence="3" id="KW-1185">Reference proteome</keyword>
<reference evidence="2 3" key="1">
    <citation type="journal article" date="2015" name="Genome Announc.">
        <title>Expanding the biotechnology potential of lactobacilli through comparative genomics of 213 strains and associated genera.</title>
        <authorList>
            <person name="Sun Z."/>
            <person name="Harris H.M."/>
            <person name="McCann A."/>
            <person name="Guo C."/>
            <person name="Argimon S."/>
            <person name="Zhang W."/>
            <person name="Yang X."/>
            <person name="Jeffery I.B."/>
            <person name="Cooney J.C."/>
            <person name="Kagawa T.F."/>
            <person name="Liu W."/>
            <person name="Song Y."/>
            <person name="Salvetti E."/>
            <person name="Wrobel A."/>
            <person name="Rasinkangas P."/>
            <person name="Parkhill J."/>
            <person name="Rea M.C."/>
            <person name="O'Sullivan O."/>
            <person name="Ritari J."/>
            <person name="Douillard F.P."/>
            <person name="Paul Ross R."/>
            <person name="Yang R."/>
            <person name="Briner A.E."/>
            <person name="Felis G.E."/>
            <person name="de Vos W.M."/>
            <person name="Barrangou R."/>
            <person name="Klaenhammer T.R."/>
            <person name="Caufield P.W."/>
            <person name="Cui Y."/>
            <person name="Zhang H."/>
            <person name="O'Toole P.W."/>
        </authorList>
    </citation>
    <scope>NUCLEOTIDE SEQUENCE [LARGE SCALE GENOMIC DNA]</scope>
    <source>
        <strain evidence="2 3">DSM 19674</strain>
    </source>
</reference>
<proteinExistence type="predicted"/>
<dbReference type="STRING" id="1423788.FC78_GL002150"/>
<sequence>MSLSFGHKINYLPLMVSLFGGIIIGFFFYLLSRKVLIAILFGIACLIAIVMLYTLKTRDNLDQWIVDNRGIHYQDYSTTGKRVKAILFPNISNEETVKFNEIKAFSIVVGKGIDLPKGIGPDGSIDATFYVVDSAYQAFNSPYYLSLKLAKGRDVDLDLSSNGHDVAAINEVIKKIEERTKLQVKLEKQRV</sequence>